<evidence type="ECO:0000256" key="2">
    <source>
        <dbReference type="ARBA" id="ARBA00022723"/>
    </source>
</evidence>
<dbReference type="GO" id="GO:0046872">
    <property type="term" value="F:metal ion binding"/>
    <property type="evidence" value="ECO:0007669"/>
    <property type="project" value="UniProtKB-KW"/>
</dbReference>
<evidence type="ECO:0000313" key="9">
    <source>
        <dbReference type="EMBL" id="KDQ21509.1"/>
    </source>
</evidence>
<dbReference type="CDD" id="cd07331">
    <property type="entry name" value="M48C_Oma1_like"/>
    <property type="match status" value="1"/>
</dbReference>
<organism evidence="9 10">
    <name type="scientific">Botryobasidium botryosum (strain FD-172 SS1)</name>
    <dbReference type="NCBI Taxonomy" id="930990"/>
    <lineage>
        <taxon>Eukaryota</taxon>
        <taxon>Fungi</taxon>
        <taxon>Dikarya</taxon>
        <taxon>Basidiomycota</taxon>
        <taxon>Agaricomycotina</taxon>
        <taxon>Agaricomycetes</taxon>
        <taxon>Cantharellales</taxon>
        <taxon>Botryobasidiaceae</taxon>
        <taxon>Botryobasidium</taxon>
    </lineage>
</organism>
<evidence type="ECO:0000313" key="10">
    <source>
        <dbReference type="Proteomes" id="UP000027195"/>
    </source>
</evidence>
<dbReference type="STRING" id="930990.A0A067N0X5"/>
<evidence type="ECO:0000256" key="6">
    <source>
        <dbReference type="RuleBase" id="RU003983"/>
    </source>
</evidence>
<dbReference type="InterPro" id="IPR051156">
    <property type="entry name" value="Mito/Outer_Membr_Metalloprot"/>
</dbReference>
<dbReference type="Pfam" id="PF01435">
    <property type="entry name" value="Peptidase_M48"/>
    <property type="match status" value="1"/>
</dbReference>
<evidence type="ECO:0000256" key="3">
    <source>
        <dbReference type="ARBA" id="ARBA00022801"/>
    </source>
</evidence>
<evidence type="ECO:0000256" key="5">
    <source>
        <dbReference type="ARBA" id="ARBA00023049"/>
    </source>
</evidence>
<evidence type="ECO:0000256" key="1">
    <source>
        <dbReference type="ARBA" id="ARBA00022670"/>
    </source>
</evidence>
<dbReference type="InParanoid" id="A0A067N0X5"/>
<keyword evidence="2" id="KW-0479">Metal-binding</keyword>
<dbReference type="Proteomes" id="UP000027195">
    <property type="component" value="Unassembled WGS sequence"/>
</dbReference>
<dbReference type="InterPro" id="IPR001915">
    <property type="entry name" value="Peptidase_M48"/>
</dbReference>
<sequence>MKIAKVKRIIERLIAALDDADSPSHIVSAPAWPPRGPDTHSQLSGVQYKPSARAVSAMMPFRLESSNPNKVFADNDWKIYVVDLPRINAFALPTREIVIYTGLIDLLEDDRLLSAVLSHEIAHVTQRHAVENFMKLAEIAFDILRGISVTDAAGSFLNLLNDHAAPRAYSRKLEIEADAIGLEYMAKAGYDPQFAIDLWDVMAAVEEDAAASGQAISIQDRMTLLRTHPTSLQRQKNIQSILPKAMELYRASLLNPSKRSPAPLAELGGAMPQPELTASQ</sequence>
<dbReference type="PANTHER" id="PTHR22726">
    <property type="entry name" value="METALLOENDOPEPTIDASE OMA1"/>
    <property type="match status" value="1"/>
</dbReference>
<dbReference type="HOGENOM" id="CLU_036521_1_0_1"/>
<dbReference type="OrthoDB" id="7464992at2759"/>
<reference evidence="10" key="1">
    <citation type="journal article" date="2014" name="Proc. Natl. Acad. Sci. U.S.A.">
        <title>Extensive sampling of basidiomycete genomes demonstrates inadequacy of the white-rot/brown-rot paradigm for wood decay fungi.</title>
        <authorList>
            <person name="Riley R."/>
            <person name="Salamov A.A."/>
            <person name="Brown D.W."/>
            <person name="Nagy L.G."/>
            <person name="Floudas D."/>
            <person name="Held B.W."/>
            <person name="Levasseur A."/>
            <person name="Lombard V."/>
            <person name="Morin E."/>
            <person name="Otillar R."/>
            <person name="Lindquist E.A."/>
            <person name="Sun H."/>
            <person name="LaButti K.M."/>
            <person name="Schmutz J."/>
            <person name="Jabbour D."/>
            <person name="Luo H."/>
            <person name="Baker S.E."/>
            <person name="Pisabarro A.G."/>
            <person name="Walton J.D."/>
            <person name="Blanchette R.A."/>
            <person name="Henrissat B."/>
            <person name="Martin F."/>
            <person name="Cullen D."/>
            <person name="Hibbett D.S."/>
            <person name="Grigoriev I.V."/>
        </authorList>
    </citation>
    <scope>NUCLEOTIDE SEQUENCE [LARGE SCALE GENOMIC DNA]</scope>
    <source>
        <strain evidence="10">FD-172 SS1</strain>
    </source>
</reference>
<dbReference type="AlphaFoldDB" id="A0A067N0X5"/>
<comment type="similarity">
    <text evidence="6">Belongs to the peptidase M48 family.</text>
</comment>
<keyword evidence="5 6" id="KW-0482">Metalloprotease</keyword>
<dbReference type="GO" id="GO:0034982">
    <property type="term" value="P:mitochondrial protein processing"/>
    <property type="evidence" value="ECO:0007669"/>
    <property type="project" value="TreeGrafter"/>
</dbReference>
<name>A0A067N0X5_BOTB1</name>
<accession>A0A067N0X5</accession>
<dbReference type="GO" id="GO:0006515">
    <property type="term" value="P:protein quality control for misfolded or incompletely synthesized proteins"/>
    <property type="evidence" value="ECO:0007669"/>
    <property type="project" value="TreeGrafter"/>
</dbReference>
<dbReference type="Gene3D" id="3.30.2010.10">
    <property type="entry name" value="Metalloproteases ('zincins'), catalytic domain"/>
    <property type="match status" value="1"/>
</dbReference>
<protein>
    <recommendedName>
        <fullName evidence="8">Peptidase M48 domain-containing protein</fullName>
    </recommendedName>
</protein>
<keyword evidence="10" id="KW-1185">Reference proteome</keyword>
<keyword evidence="4 6" id="KW-0862">Zinc</keyword>
<evidence type="ECO:0000259" key="8">
    <source>
        <dbReference type="Pfam" id="PF01435"/>
    </source>
</evidence>
<evidence type="ECO:0000256" key="7">
    <source>
        <dbReference type="SAM" id="MobiDB-lite"/>
    </source>
</evidence>
<dbReference type="EMBL" id="KL198016">
    <property type="protein sequence ID" value="KDQ21509.1"/>
    <property type="molecule type" value="Genomic_DNA"/>
</dbReference>
<gene>
    <name evidence="9" type="ORF">BOTBODRAFT_40272</name>
</gene>
<evidence type="ECO:0000256" key="4">
    <source>
        <dbReference type="ARBA" id="ARBA00022833"/>
    </source>
</evidence>
<dbReference type="GO" id="GO:0004222">
    <property type="term" value="F:metalloendopeptidase activity"/>
    <property type="evidence" value="ECO:0007669"/>
    <property type="project" value="InterPro"/>
</dbReference>
<comment type="cofactor">
    <cofactor evidence="6">
        <name>Zn(2+)</name>
        <dbReference type="ChEBI" id="CHEBI:29105"/>
    </cofactor>
    <text evidence="6">Binds 1 zinc ion per subunit.</text>
</comment>
<keyword evidence="3 6" id="KW-0378">Hydrolase</keyword>
<feature type="region of interest" description="Disordered" evidence="7">
    <location>
        <begin position="260"/>
        <end position="280"/>
    </location>
</feature>
<keyword evidence="1 6" id="KW-0645">Protease</keyword>
<dbReference type="PANTHER" id="PTHR22726:SF18">
    <property type="entry name" value="PEPTIDASE M48 DOMAIN-CONTAINING PROTEIN"/>
    <property type="match status" value="1"/>
</dbReference>
<proteinExistence type="inferred from homology"/>
<feature type="domain" description="Peptidase M48" evidence="8">
    <location>
        <begin position="72"/>
        <end position="240"/>
    </location>
</feature>
<dbReference type="GO" id="GO:0005743">
    <property type="term" value="C:mitochondrial inner membrane"/>
    <property type="evidence" value="ECO:0007669"/>
    <property type="project" value="TreeGrafter"/>
</dbReference>